<comment type="caution">
    <text evidence="5">The sequence shown here is derived from an EMBL/GenBank/DDBJ whole genome shotgun (WGS) entry which is preliminary data.</text>
</comment>
<feature type="repeat" description="PPR" evidence="3">
    <location>
        <begin position="164"/>
        <end position="198"/>
    </location>
</feature>
<keyword evidence="6" id="KW-1185">Reference proteome</keyword>
<dbReference type="GO" id="GO:0009451">
    <property type="term" value="P:RNA modification"/>
    <property type="evidence" value="ECO:0007669"/>
    <property type="project" value="InterPro"/>
</dbReference>
<evidence type="ECO:0000256" key="3">
    <source>
        <dbReference type="PROSITE-ProRule" id="PRU00708"/>
    </source>
</evidence>
<dbReference type="AlphaFoldDB" id="A0AAW1GUY3"/>
<dbReference type="InterPro" id="IPR046848">
    <property type="entry name" value="E_motif"/>
</dbReference>
<organism evidence="5 6">
    <name type="scientific">Saponaria officinalis</name>
    <name type="common">Common soapwort</name>
    <name type="synonym">Lychnis saponaria</name>
    <dbReference type="NCBI Taxonomy" id="3572"/>
    <lineage>
        <taxon>Eukaryota</taxon>
        <taxon>Viridiplantae</taxon>
        <taxon>Streptophyta</taxon>
        <taxon>Embryophyta</taxon>
        <taxon>Tracheophyta</taxon>
        <taxon>Spermatophyta</taxon>
        <taxon>Magnoliopsida</taxon>
        <taxon>eudicotyledons</taxon>
        <taxon>Gunneridae</taxon>
        <taxon>Pentapetalae</taxon>
        <taxon>Caryophyllales</taxon>
        <taxon>Caryophyllaceae</taxon>
        <taxon>Caryophylleae</taxon>
        <taxon>Saponaria</taxon>
    </lineage>
</organism>
<dbReference type="EMBL" id="JBDFQZ010000014">
    <property type="protein sequence ID" value="KAK9667330.1"/>
    <property type="molecule type" value="Genomic_DNA"/>
</dbReference>
<evidence type="ECO:0000313" key="5">
    <source>
        <dbReference type="EMBL" id="KAK9667330.1"/>
    </source>
</evidence>
<feature type="repeat" description="PPR" evidence="3">
    <location>
        <begin position="133"/>
        <end position="163"/>
    </location>
</feature>
<dbReference type="Pfam" id="PF20431">
    <property type="entry name" value="E_motif"/>
    <property type="match status" value="1"/>
</dbReference>
<dbReference type="FunFam" id="1.25.40.10:FF:000470">
    <property type="entry name" value="Pentatricopeptide repeat-containing protein At5g66520"/>
    <property type="match status" value="1"/>
</dbReference>
<dbReference type="Pfam" id="PF13041">
    <property type="entry name" value="PPR_2"/>
    <property type="match status" value="2"/>
</dbReference>
<dbReference type="PROSITE" id="PS51375">
    <property type="entry name" value="PPR"/>
    <property type="match status" value="3"/>
</dbReference>
<evidence type="ECO:0000259" key="4">
    <source>
        <dbReference type="Pfam" id="PF14432"/>
    </source>
</evidence>
<dbReference type="NCBIfam" id="TIGR00756">
    <property type="entry name" value="PPR"/>
    <property type="match status" value="3"/>
</dbReference>
<dbReference type="InterPro" id="IPR046960">
    <property type="entry name" value="PPR_At4g14850-like_plant"/>
</dbReference>
<accession>A0AAW1GUY3</accession>
<evidence type="ECO:0000313" key="6">
    <source>
        <dbReference type="Proteomes" id="UP001443914"/>
    </source>
</evidence>
<dbReference type="Pfam" id="PF01535">
    <property type="entry name" value="PPR"/>
    <property type="match status" value="3"/>
</dbReference>
<dbReference type="Proteomes" id="UP001443914">
    <property type="component" value="Unassembled WGS sequence"/>
</dbReference>
<dbReference type="GO" id="GO:0003723">
    <property type="term" value="F:RNA binding"/>
    <property type="evidence" value="ECO:0007669"/>
    <property type="project" value="InterPro"/>
</dbReference>
<dbReference type="PANTHER" id="PTHR47926">
    <property type="entry name" value="PENTATRICOPEPTIDE REPEAT-CONTAINING PROTEIN"/>
    <property type="match status" value="1"/>
</dbReference>
<proteinExistence type="inferred from homology"/>
<name>A0AAW1GUY3_SAPOF</name>
<dbReference type="InterPro" id="IPR002885">
    <property type="entry name" value="PPR_rpt"/>
</dbReference>
<keyword evidence="2" id="KW-0677">Repeat</keyword>
<feature type="domain" description="DYW" evidence="4">
    <location>
        <begin position="479"/>
        <end position="571"/>
    </location>
</feature>
<feature type="repeat" description="PPR" evidence="3">
    <location>
        <begin position="265"/>
        <end position="299"/>
    </location>
</feature>
<sequence length="571" mass="63991">MEITTMSQAMQLHAQAIKQGSQPHHQNYSKLFTFFALSPSGDLNYAHNILSSLQTPNTFYWNTMIRAYSNTSDPSESLRMFLAMHIQTDSGRIVPKPDNYTFPFVLRACGKMGDTQMGKRVHCLVLKMGFGVDRFILNSLIHMYGKCGELGCARKVFDEMPERDVVSWTALVDGLVDNGRSVEAIECFGEMVGCGVEVNDATVVAVLRACAEAGALGVGKKVHTIVNDLGIVEKANVSTGLIDMYSKCGCIDSARDVFDNVAFKDVCSWTAMIHGLASHGMSKEAVVLFDVMINSGVKPDERTMTAVLAACRNAGWSSEACVYLNDMRYKYGIMPNLQHYGCIVDLYARSGQLAEAGDFIRKMPILPDAVLWRTLIWACKIHDDSDRAEHLIKELNIDFDDCSNFVLISNIYASSGKWHDKAAVRETMRREGVVKPQGSSKIEVNGRVHEFTAGDSKHAEAGDIFEKLSDINERLRKEGYKPVVSEVLLDMDDEEKAFQLLHHSEKLAVAFGLMKTESRSKIRIVKNLRSCADCHSFMKVISRMYEREIVIRDRIRFHHFRNGECSCGDHW</sequence>
<comment type="similarity">
    <text evidence="1">Belongs to the PPR family. PCMP-H subfamily.</text>
</comment>
<evidence type="ECO:0000256" key="1">
    <source>
        <dbReference type="ARBA" id="ARBA00006643"/>
    </source>
</evidence>
<dbReference type="InterPro" id="IPR032867">
    <property type="entry name" value="DYW_dom"/>
</dbReference>
<dbReference type="GO" id="GO:0008270">
    <property type="term" value="F:zinc ion binding"/>
    <property type="evidence" value="ECO:0007669"/>
    <property type="project" value="InterPro"/>
</dbReference>
<dbReference type="Gene3D" id="1.25.40.10">
    <property type="entry name" value="Tetratricopeptide repeat domain"/>
    <property type="match status" value="3"/>
</dbReference>
<evidence type="ECO:0000256" key="2">
    <source>
        <dbReference type="ARBA" id="ARBA00022737"/>
    </source>
</evidence>
<dbReference type="Pfam" id="PF14432">
    <property type="entry name" value="DYW_deaminase"/>
    <property type="match status" value="1"/>
</dbReference>
<gene>
    <name evidence="5" type="ORF">RND81_14G248700</name>
</gene>
<reference evidence="5" key="1">
    <citation type="submission" date="2024-03" db="EMBL/GenBank/DDBJ databases">
        <title>WGS assembly of Saponaria officinalis var. Norfolk2.</title>
        <authorList>
            <person name="Jenkins J."/>
            <person name="Shu S."/>
            <person name="Grimwood J."/>
            <person name="Barry K."/>
            <person name="Goodstein D."/>
            <person name="Schmutz J."/>
            <person name="Leebens-Mack J."/>
            <person name="Osbourn A."/>
        </authorList>
    </citation>
    <scope>NUCLEOTIDE SEQUENCE [LARGE SCALE GENOMIC DNA]</scope>
    <source>
        <strain evidence="5">JIC</strain>
    </source>
</reference>
<dbReference type="InterPro" id="IPR011990">
    <property type="entry name" value="TPR-like_helical_dom_sf"/>
</dbReference>
<dbReference type="FunFam" id="1.25.40.10:FF:000242">
    <property type="entry name" value="Pentatricopeptide repeat-containing protein"/>
    <property type="match status" value="1"/>
</dbReference>
<protein>
    <recommendedName>
        <fullName evidence="4">DYW domain-containing protein</fullName>
    </recommendedName>
</protein>
<dbReference type="PANTHER" id="PTHR47926:SF461">
    <property type="entry name" value="PENTATRICOPEPTIDE REPEAT SUPERFAMILY PROTEIN"/>
    <property type="match status" value="1"/>
</dbReference>